<keyword evidence="11" id="KW-1185">Reference proteome</keyword>
<dbReference type="EC" id="3.6.1.7" evidence="2 5"/>
<sequence>MSARHVVVHGTVQGVFFRASAESEADRLGVTGWVRNRSDGTVEMLVEGDDAAVERMVAWARRGPERAEVTGVDVEEHPGEGHDDFAQR</sequence>
<dbReference type="PANTHER" id="PTHR47268">
    <property type="entry name" value="ACYLPHOSPHATASE"/>
    <property type="match status" value="1"/>
</dbReference>
<proteinExistence type="inferred from homology"/>
<evidence type="ECO:0000256" key="3">
    <source>
        <dbReference type="ARBA" id="ARBA00015991"/>
    </source>
</evidence>
<evidence type="ECO:0000256" key="7">
    <source>
        <dbReference type="RuleBase" id="RU004168"/>
    </source>
</evidence>
<dbReference type="EMBL" id="JBHSIV010000008">
    <property type="protein sequence ID" value="MFC5062453.1"/>
    <property type="molecule type" value="Genomic_DNA"/>
</dbReference>
<feature type="domain" description="Acylphosphatase-like" evidence="9">
    <location>
        <begin position="3"/>
        <end position="88"/>
    </location>
</feature>
<protein>
    <recommendedName>
        <fullName evidence="3 5">Acylphosphatase</fullName>
        <ecNumber evidence="2 5">3.6.1.7</ecNumber>
    </recommendedName>
</protein>
<dbReference type="PROSITE" id="PS51160">
    <property type="entry name" value="ACYLPHOSPHATASE_3"/>
    <property type="match status" value="1"/>
</dbReference>
<organism evidence="10 11">
    <name type="scientific">Actinomycetospora atypica</name>
    <dbReference type="NCBI Taxonomy" id="1290095"/>
    <lineage>
        <taxon>Bacteria</taxon>
        <taxon>Bacillati</taxon>
        <taxon>Actinomycetota</taxon>
        <taxon>Actinomycetes</taxon>
        <taxon>Pseudonocardiales</taxon>
        <taxon>Pseudonocardiaceae</taxon>
        <taxon>Actinomycetospora</taxon>
    </lineage>
</organism>
<dbReference type="InterPro" id="IPR020456">
    <property type="entry name" value="Acylphosphatase"/>
</dbReference>
<evidence type="ECO:0000256" key="1">
    <source>
        <dbReference type="ARBA" id="ARBA00005614"/>
    </source>
</evidence>
<evidence type="ECO:0000313" key="11">
    <source>
        <dbReference type="Proteomes" id="UP001595947"/>
    </source>
</evidence>
<dbReference type="InterPro" id="IPR017968">
    <property type="entry name" value="Acylphosphatase_CS"/>
</dbReference>
<comment type="caution">
    <text evidence="10">The sequence shown here is derived from an EMBL/GenBank/DDBJ whole genome shotgun (WGS) entry which is preliminary data.</text>
</comment>
<dbReference type="InterPro" id="IPR001792">
    <property type="entry name" value="Acylphosphatase-like_dom"/>
</dbReference>
<evidence type="ECO:0000256" key="8">
    <source>
        <dbReference type="SAM" id="MobiDB-lite"/>
    </source>
</evidence>
<keyword evidence="5 6" id="KW-0378">Hydrolase</keyword>
<evidence type="ECO:0000256" key="6">
    <source>
        <dbReference type="RuleBase" id="RU000553"/>
    </source>
</evidence>
<evidence type="ECO:0000313" key="10">
    <source>
        <dbReference type="EMBL" id="MFC5062453.1"/>
    </source>
</evidence>
<comment type="catalytic activity">
    <reaction evidence="4 5 6">
        <text>an acyl phosphate + H2O = a carboxylate + phosphate + H(+)</text>
        <dbReference type="Rhea" id="RHEA:14965"/>
        <dbReference type="ChEBI" id="CHEBI:15377"/>
        <dbReference type="ChEBI" id="CHEBI:15378"/>
        <dbReference type="ChEBI" id="CHEBI:29067"/>
        <dbReference type="ChEBI" id="CHEBI:43474"/>
        <dbReference type="ChEBI" id="CHEBI:59918"/>
        <dbReference type="EC" id="3.6.1.7"/>
    </reaction>
</comment>
<dbReference type="RefSeq" id="WP_378035806.1">
    <property type="nucleotide sequence ID" value="NZ_JBHSIV010000008.1"/>
</dbReference>
<dbReference type="PANTHER" id="PTHR47268:SF4">
    <property type="entry name" value="ACYLPHOSPHATASE"/>
    <property type="match status" value="1"/>
</dbReference>
<evidence type="ECO:0000256" key="5">
    <source>
        <dbReference type="PROSITE-ProRule" id="PRU00520"/>
    </source>
</evidence>
<evidence type="ECO:0000259" key="9">
    <source>
        <dbReference type="PROSITE" id="PS51160"/>
    </source>
</evidence>
<dbReference type="Proteomes" id="UP001595947">
    <property type="component" value="Unassembled WGS sequence"/>
</dbReference>
<evidence type="ECO:0000256" key="2">
    <source>
        <dbReference type="ARBA" id="ARBA00012150"/>
    </source>
</evidence>
<feature type="region of interest" description="Disordered" evidence="8">
    <location>
        <begin position="68"/>
        <end position="88"/>
    </location>
</feature>
<name>A0ABV9YHY3_9PSEU</name>
<feature type="active site" evidence="5">
    <location>
        <position position="18"/>
    </location>
</feature>
<reference evidence="11" key="1">
    <citation type="journal article" date="2019" name="Int. J. Syst. Evol. Microbiol.">
        <title>The Global Catalogue of Microorganisms (GCM) 10K type strain sequencing project: providing services to taxonomists for standard genome sequencing and annotation.</title>
        <authorList>
            <consortium name="The Broad Institute Genomics Platform"/>
            <consortium name="The Broad Institute Genome Sequencing Center for Infectious Disease"/>
            <person name="Wu L."/>
            <person name="Ma J."/>
        </authorList>
    </citation>
    <scope>NUCLEOTIDE SEQUENCE [LARGE SCALE GENOMIC DNA]</scope>
    <source>
        <strain evidence="11">CGMCC 4.7093</strain>
    </source>
</reference>
<comment type="similarity">
    <text evidence="1 7">Belongs to the acylphosphatase family.</text>
</comment>
<dbReference type="PROSITE" id="PS00150">
    <property type="entry name" value="ACYLPHOSPHATASE_1"/>
    <property type="match status" value="1"/>
</dbReference>
<dbReference type="PROSITE" id="PS00151">
    <property type="entry name" value="ACYLPHOSPHATASE_2"/>
    <property type="match status" value="1"/>
</dbReference>
<dbReference type="SUPFAM" id="SSF54975">
    <property type="entry name" value="Acylphosphatase/BLUF domain-like"/>
    <property type="match status" value="1"/>
</dbReference>
<evidence type="ECO:0000256" key="4">
    <source>
        <dbReference type="ARBA" id="ARBA00047645"/>
    </source>
</evidence>
<gene>
    <name evidence="10" type="ORF">ACFPBZ_09570</name>
</gene>
<feature type="active site" evidence="5">
    <location>
        <position position="36"/>
    </location>
</feature>
<dbReference type="PRINTS" id="PR00112">
    <property type="entry name" value="ACYLPHPHTASE"/>
</dbReference>
<accession>A0ABV9YHY3</accession>
<dbReference type="InterPro" id="IPR036046">
    <property type="entry name" value="Acylphosphatase-like_dom_sf"/>
</dbReference>
<dbReference type="Pfam" id="PF00708">
    <property type="entry name" value="Acylphosphatase"/>
    <property type="match status" value="1"/>
</dbReference>
<dbReference type="Gene3D" id="3.30.70.100">
    <property type="match status" value="1"/>
</dbReference>